<dbReference type="Proteomes" id="UP000076079">
    <property type="component" value="Chromosome"/>
</dbReference>
<dbReference type="PROSITE" id="PS51371">
    <property type="entry name" value="CBS"/>
    <property type="match status" value="2"/>
</dbReference>
<feature type="domain" description="CBS" evidence="3">
    <location>
        <begin position="79"/>
        <end position="135"/>
    </location>
</feature>
<dbReference type="SMART" id="SM00116">
    <property type="entry name" value="CBS"/>
    <property type="match status" value="2"/>
</dbReference>
<reference evidence="4 5" key="1">
    <citation type="journal article" date="2016" name="Genome Announc.">
        <title>First Complete Genome Sequence of a Subdivision 6 Acidobacterium Strain.</title>
        <authorList>
            <person name="Huang S."/>
            <person name="Vieira S."/>
            <person name="Bunk B."/>
            <person name="Riedel T."/>
            <person name="Sproer C."/>
            <person name="Overmann J."/>
        </authorList>
    </citation>
    <scope>NUCLEOTIDE SEQUENCE [LARGE SCALE GENOMIC DNA]</scope>
    <source>
        <strain evidence="5">DSM 100886 HEG_-6_39</strain>
    </source>
</reference>
<proteinExistence type="predicted"/>
<dbReference type="RefSeq" id="WP_234800655.1">
    <property type="nucleotide sequence ID" value="NZ_CP015136.1"/>
</dbReference>
<dbReference type="InterPro" id="IPR046342">
    <property type="entry name" value="CBS_dom_sf"/>
</dbReference>
<dbReference type="EMBL" id="CP015136">
    <property type="protein sequence ID" value="AMY06936.1"/>
    <property type="molecule type" value="Genomic_DNA"/>
</dbReference>
<evidence type="ECO:0000256" key="2">
    <source>
        <dbReference type="PROSITE-ProRule" id="PRU00703"/>
    </source>
</evidence>
<accession>A0A143PEQ8</accession>
<dbReference type="InterPro" id="IPR044725">
    <property type="entry name" value="CBSX3_CBS_dom"/>
</dbReference>
<reference evidence="5" key="2">
    <citation type="submission" date="2016-04" db="EMBL/GenBank/DDBJ databases">
        <title>First Complete Genome Sequence of a Subdivision 6 Acidobacterium.</title>
        <authorList>
            <person name="Huang S."/>
            <person name="Vieira S."/>
            <person name="Bunk B."/>
            <person name="Riedel T."/>
            <person name="Sproeer C."/>
            <person name="Overmann J."/>
        </authorList>
    </citation>
    <scope>NUCLEOTIDE SEQUENCE [LARGE SCALE GENOMIC DNA]</scope>
    <source>
        <strain evidence="5">DSM 100886 HEG_-6_39</strain>
    </source>
</reference>
<evidence type="ECO:0000256" key="1">
    <source>
        <dbReference type="ARBA" id="ARBA00023122"/>
    </source>
</evidence>
<evidence type="ECO:0000259" key="3">
    <source>
        <dbReference type="PROSITE" id="PS51371"/>
    </source>
</evidence>
<dbReference type="CDD" id="cd04623">
    <property type="entry name" value="CBS_pair_bac_euk"/>
    <property type="match status" value="1"/>
</dbReference>
<sequence>MKLHDSVDRILRQKGSGVYSISPDETVYKALETLEEKNVGALLVMSGDTLVGLLSERDYVRKVKLKGHSSTELKVSEIMSTPVVSVTSTATVDECMHRMTNKRCRHLPVVDDGKVVGVLSIGDLVNWIMSVQDATIHQLEDYICGKYPA</sequence>
<organism evidence="4 5">
    <name type="scientific">Luteitalea pratensis</name>
    <dbReference type="NCBI Taxonomy" id="1855912"/>
    <lineage>
        <taxon>Bacteria</taxon>
        <taxon>Pseudomonadati</taxon>
        <taxon>Acidobacteriota</taxon>
        <taxon>Vicinamibacteria</taxon>
        <taxon>Vicinamibacterales</taxon>
        <taxon>Vicinamibacteraceae</taxon>
        <taxon>Luteitalea</taxon>
    </lineage>
</organism>
<dbReference type="STRING" id="1855912.LuPra_00100"/>
<dbReference type="PANTHER" id="PTHR43080:SF2">
    <property type="entry name" value="CBS DOMAIN-CONTAINING PROTEIN"/>
    <property type="match status" value="1"/>
</dbReference>
<keyword evidence="1 2" id="KW-0129">CBS domain</keyword>
<dbReference type="InterPro" id="IPR051257">
    <property type="entry name" value="Diverse_CBS-Domain"/>
</dbReference>
<name>A0A143PEQ8_LUTPR</name>
<feature type="domain" description="CBS" evidence="3">
    <location>
        <begin position="10"/>
        <end position="70"/>
    </location>
</feature>
<evidence type="ECO:0000313" key="4">
    <source>
        <dbReference type="EMBL" id="AMY06936.1"/>
    </source>
</evidence>
<dbReference type="PANTHER" id="PTHR43080">
    <property type="entry name" value="CBS DOMAIN-CONTAINING PROTEIN CBSX3, MITOCHONDRIAL"/>
    <property type="match status" value="1"/>
</dbReference>
<dbReference type="InterPro" id="IPR000644">
    <property type="entry name" value="CBS_dom"/>
</dbReference>
<gene>
    <name evidence="4" type="primary">hrp1_1</name>
    <name evidence="4" type="ORF">LuPra_00100</name>
</gene>
<dbReference type="KEGG" id="abac:LuPra_00100"/>
<protein>
    <submittedName>
        <fullName evidence="4">Hypoxic response protein 1</fullName>
    </submittedName>
</protein>
<evidence type="ECO:0000313" key="5">
    <source>
        <dbReference type="Proteomes" id="UP000076079"/>
    </source>
</evidence>
<dbReference type="Pfam" id="PF00571">
    <property type="entry name" value="CBS"/>
    <property type="match status" value="2"/>
</dbReference>
<dbReference type="PATRIC" id="fig|1813736.3.peg.110"/>
<keyword evidence="5" id="KW-1185">Reference proteome</keyword>
<dbReference type="SUPFAM" id="SSF54631">
    <property type="entry name" value="CBS-domain pair"/>
    <property type="match status" value="1"/>
</dbReference>
<dbReference type="AlphaFoldDB" id="A0A143PEQ8"/>
<dbReference type="Gene3D" id="3.10.580.10">
    <property type="entry name" value="CBS-domain"/>
    <property type="match status" value="1"/>
</dbReference>